<reference evidence="3" key="2">
    <citation type="submission" date="2022-03" db="EMBL/GenBank/DDBJ databases">
        <title>Draft title - Genomic analysis of global carrot germplasm unveils the trajectory of domestication and the origin of high carotenoid orange carrot.</title>
        <authorList>
            <person name="Iorizzo M."/>
            <person name="Ellison S."/>
            <person name="Senalik D."/>
            <person name="Macko-Podgorni A."/>
            <person name="Grzebelus D."/>
            <person name="Bostan H."/>
            <person name="Rolling W."/>
            <person name="Curaba J."/>
            <person name="Simon P."/>
        </authorList>
    </citation>
    <scope>NUCLEOTIDE SEQUENCE</scope>
    <source>
        <tissue evidence="3">Leaf</tissue>
    </source>
</reference>
<organism evidence="2">
    <name type="scientific">Daucus carota subsp. sativus</name>
    <name type="common">Carrot</name>
    <dbReference type="NCBI Taxonomy" id="79200"/>
    <lineage>
        <taxon>Eukaryota</taxon>
        <taxon>Viridiplantae</taxon>
        <taxon>Streptophyta</taxon>
        <taxon>Embryophyta</taxon>
        <taxon>Tracheophyta</taxon>
        <taxon>Spermatophyta</taxon>
        <taxon>Magnoliopsida</taxon>
        <taxon>eudicotyledons</taxon>
        <taxon>Gunneridae</taxon>
        <taxon>Pentapetalae</taxon>
        <taxon>asterids</taxon>
        <taxon>campanulids</taxon>
        <taxon>Apiales</taxon>
        <taxon>Apiaceae</taxon>
        <taxon>Apioideae</taxon>
        <taxon>Scandiceae</taxon>
        <taxon>Daucinae</taxon>
        <taxon>Daucus</taxon>
        <taxon>Daucus sect. Daucus</taxon>
    </lineage>
</organism>
<keyword evidence="1" id="KW-0812">Transmembrane</keyword>
<evidence type="ECO:0000256" key="1">
    <source>
        <dbReference type="SAM" id="Phobius"/>
    </source>
</evidence>
<feature type="transmembrane region" description="Helical" evidence="1">
    <location>
        <begin position="27"/>
        <end position="50"/>
    </location>
</feature>
<dbReference type="EMBL" id="CP093347">
    <property type="protein sequence ID" value="WOH00123.1"/>
    <property type="molecule type" value="Genomic_DNA"/>
</dbReference>
<dbReference type="EMBL" id="LNRQ01000005">
    <property type="protein sequence ID" value="KZM93780.1"/>
    <property type="molecule type" value="Genomic_DNA"/>
</dbReference>
<evidence type="ECO:0000313" key="4">
    <source>
        <dbReference type="Proteomes" id="UP000077755"/>
    </source>
</evidence>
<keyword evidence="4" id="KW-1185">Reference proteome</keyword>
<evidence type="ECO:0000313" key="2">
    <source>
        <dbReference type="EMBL" id="KZM93780.1"/>
    </source>
</evidence>
<proteinExistence type="predicted"/>
<evidence type="ECO:0000313" key="3">
    <source>
        <dbReference type="EMBL" id="WOH00123.1"/>
    </source>
</evidence>
<keyword evidence="1" id="KW-1133">Transmembrane helix</keyword>
<protein>
    <submittedName>
        <fullName evidence="2">Uncharacterized protein</fullName>
    </submittedName>
</protein>
<accession>A0A162A1N8</accession>
<reference evidence="2" key="1">
    <citation type="journal article" date="2016" name="Nat. Genet.">
        <title>A high-quality carrot genome assembly provides new insights into carotenoid accumulation and asterid genome evolution.</title>
        <authorList>
            <person name="Iorizzo M."/>
            <person name="Ellison S."/>
            <person name="Senalik D."/>
            <person name="Zeng P."/>
            <person name="Satapoomin P."/>
            <person name="Huang J."/>
            <person name="Bowman M."/>
            <person name="Iovene M."/>
            <person name="Sanseverino W."/>
            <person name="Cavagnaro P."/>
            <person name="Yildiz M."/>
            <person name="Macko-Podgorni A."/>
            <person name="Moranska E."/>
            <person name="Grzebelus E."/>
            <person name="Grzebelus D."/>
            <person name="Ashrafi H."/>
            <person name="Zheng Z."/>
            <person name="Cheng S."/>
            <person name="Spooner D."/>
            <person name="Van Deynze A."/>
            <person name="Simon P."/>
        </authorList>
    </citation>
    <scope>NUCLEOTIDE SEQUENCE [LARGE SCALE GENOMIC DNA]</scope>
    <source>
        <tissue evidence="2">Leaf</tissue>
    </source>
</reference>
<keyword evidence="1" id="KW-0472">Membrane</keyword>
<sequence>MIIETIAILDIDLEPLWRKINPKICRILIQGIIFALRSLALHMLAPALAISKSDITSDQVSIV</sequence>
<name>A0A162A1N8_DAUCS</name>
<dbReference type="Gramene" id="KZM93780">
    <property type="protein sequence ID" value="KZM93780"/>
    <property type="gene ID" value="DCAR_017025"/>
</dbReference>
<gene>
    <name evidence="2" type="ORF">DCAR_017025</name>
    <name evidence="3" type="ORF">DCAR_0519481</name>
</gene>
<dbReference type="AlphaFoldDB" id="A0A162A1N8"/>
<dbReference type="Proteomes" id="UP000077755">
    <property type="component" value="Chromosome 5"/>
</dbReference>